<reference evidence="2" key="1">
    <citation type="submission" date="2015-07" db="EMBL/GenBank/DDBJ databases">
        <title>Transcriptome Assembly of Anthurium amnicola.</title>
        <authorList>
            <person name="Suzuki J."/>
        </authorList>
    </citation>
    <scope>NUCLEOTIDE SEQUENCE</scope>
</reference>
<accession>A0A1D1Z2M0</accession>
<dbReference type="AlphaFoldDB" id="A0A1D1Z2M0"/>
<feature type="region of interest" description="Disordered" evidence="1">
    <location>
        <begin position="1"/>
        <end position="30"/>
    </location>
</feature>
<name>A0A1D1Z2M0_9ARAE</name>
<feature type="compositionally biased region" description="Low complexity" evidence="1">
    <location>
        <begin position="19"/>
        <end position="30"/>
    </location>
</feature>
<protein>
    <submittedName>
        <fullName evidence="2">Uncharacterized protein</fullName>
    </submittedName>
</protein>
<dbReference type="EMBL" id="GDJX01006854">
    <property type="protein sequence ID" value="JAT61082.1"/>
    <property type="molecule type" value="Transcribed_RNA"/>
</dbReference>
<gene>
    <name evidence="2" type="ORF">g.169398</name>
</gene>
<evidence type="ECO:0000256" key="1">
    <source>
        <dbReference type="SAM" id="MobiDB-lite"/>
    </source>
</evidence>
<feature type="compositionally biased region" description="Polar residues" evidence="1">
    <location>
        <begin position="1"/>
        <end position="18"/>
    </location>
</feature>
<organism evidence="2">
    <name type="scientific">Anthurium amnicola</name>
    <dbReference type="NCBI Taxonomy" id="1678845"/>
    <lineage>
        <taxon>Eukaryota</taxon>
        <taxon>Viridiplantae</taxon>
        <taxon>Streptophyta</taxon>
        <taxon>Embryophyta</taxon>
        <taxon>Tracheophyta</taxon>
        <taxon>Spermatophyta</taxon>
        <taxon>Magnoliopsida</taxon>
        <taxon>Liliopsida</taxon>
        <taxon>Araceae</taxon>
        <taxon>Pothoideae</taxon>
        <taxon>Potheae</taxon>
        <taxon>Anthurium</taxon>
    </lineage>
</organism>
<evidence type="ECO:0000313" key="2">
    <source>
        <dbReference type="EMBL" id="JAT61082.1"/>
    </source>
</evidence>
<feature type="non-terminal residue" evidence="2">
    <location>
        <position position="1"/>
    </location>
</feature>
<proteinExistence type="predicted"/>
<sequence>VKQRKITTSPTHSDISQLSTSPKVTTSSSVTPISLCAVRQKRKEQQKQKVQTTTPAQILPKVFSKTPQTIVIPETNKTQKVSQADPISLKNSLEKVLGT</sequence>
<feature type="non-terminal residue" evidence="2">
    <location>
        <position position="99"/>
    </location>
</feature>